<proteinExistence type="predicted"/>
<dbReference type="AlphaFoldDB" id="A0A1G9EVV2"/>
<dbReference type="EMBL" id="FNEE01000021">
    <property type="protein sequence ID" value="SDK80240.1"/>
    <property type="molecule type" value="Genomic_DNA"/>
</dbReference>
<dbReference type="InterPro" id="IPR024967">
    <property type="entry name" value="DNA-bd_IS481-type"/>
</dbReference>
<sequence>MNIHKNARLTPHGRERIVTEVLRGLTPQAASRAAGVCPHTVRKWVWPVFRIAVRDHDVCAVPRRRSSSLASTPCAGSVGPASISPEVGVSPATVSRLLKRLGLNSSRLWIHCRRYAAMSVPIPAS</sequence>
<reference evidence="3" key="1">
    <citation type="submission" date="2016-10" db="EMBL/GenBank/DDBJ databases">
        <authorList>
            <person name="Varghese N."/>
            <person name="Submissions S."/>
        </authorList>
    </citation>
    <scope>NUCLEOTIDE SEQUENCE [LARGE SCALE GENOMIC DNA]</scope>
    <source>
        <strain evidence="3">CGMCC 1.11022</strain>
    </source>
</reference>
<accession>A0A1G9EVV2</accession>
<protein>
    <submittedName>
        <fullName evidence="2">Leucine-zipper of insertion element IS481</fullName>
    </submittedName>
</protein>
<name>A0A1G9EVV2_9HYPH</name>
<keyword evidence="3" id="KW-1185">Reference proteome</keyword>
<gene>
    <name evidence="2" type="ORF">SAMN05428953_1212</name>
</gene>
<evidence type="ECO:0000313" key="2">
    <source>
        <dbReference type="EMBL" id="SDK80240.1"/>
    </source>
</evidence>
<organism evidence="2 3">
    <name type="scientific">Mesorhizobium muleiense</name>
    <dbReference type="NCBI Taxonomy" id="1004279"/>
    <lineage>
        <taxon>Bacteria</taxon>
        <taxon>Pseudomonadati</taxon>
        <taxon>Pseudomonadota</taxon>
        <taxon>Alphaproteobacteria</taxon>
        <taxon>Hyphomicrobiales</taxon>
        <taxon>Phyllobacteriaceae</taxon>
        <taxon>Mesorhizobium</taxon>
    </lineage>
</organism>
<feature type="domain" description="DNA-binding" evidence="1">
    <location>
        <begin position="1"/>
        <end position="51"/>
    </location>
</feature>
<evidence type="ECO:0000259" key="1">
    <source>
        <dbReference type="Pfam" id="PF13011"/>
    </source>
</evidence>
<evidence type="ECO:0000313" key="3">
    <source>
        <dbReference type="Proteomes" id="UP000198894"/>
    </source>
</evidence>
<dbReference type="Pfam" id="PF13011">
    <property type="entry name" value="LZ_Tnp_IS481"/>
    <property type="match status" value="1"/>
</dbReference>
<dbReference type="Proteomes" id="UP000198894">
    <property type="component" value="Unassembled WGS sequence"/>
</dbReference>